<sequence>MSTATALNRQYVKARRRIMVNIWKSASVMERADLESKNDDAPAQLKVLLSGRKWVAIAAEFAYDIERLVDKVPVRLSLGTPDSERMDNSTAVSVCYQPAVSVALVSGCYQADRSPGPLRVSPWGVHGFVDLFTQSNDATRTQIKATVNLTVLFKKKARRKTTSTFRPLVSYATFISLYLTTSMTFQATASSLFPMDRRSGGYIECMEACSEHDSTLVDCQDRDHKIREQALLADPCVLPVENHAKGGSCNDLVFCIPCDIGVKLDHRAPWMRINWDSHVLRTKHIENVKTYEALHGPLERVVKSAMPRYRAVWIRTVRDLGVNLNIFDYRGNRFNGKLVQEKVHFYTFTRLEIKMARIYLLKYNDGRWTGIGGFRLQFCLPRRESKDALNPINRVQRVLD</sequence>
<dbReference type="AlphaFoldDB" id="A0A8H6LU18"/>
<accession>A0A8H6LU18</accession>
<evidence type="ECO:0000313" key="2">
    <source>
        <dbReference type="Proteomes" id="UP000521943"/>
    </source>
</evidence>
<dbReference type="EMBL" id="JACGCI010000176">
    <property type="protein sequence ID" value="KAF6742685.1"/>
    <property type="molecule type" value="Genomic_DNA"/>
</dbReference>
<comment type="caution">
    <text evidence="1">The sequence shown here is derived from an EMBL/GenBank/DDBJ whole genome shotgun (WGS) entry which is preliminary data.</text>
</comment>
<proteinExistence type="predicted"/>
<reference evidence="1 2" key="1">
    <citation type="submission" date="2020-07" db="EMBL/GenBank/DDBJ databases">
        <title>Comparative genomics of pyrophilous fungi reveals a link between fire events and developmental genes.</title>
        <authorList>
            <consortium name="DOE Joint Genome Institute"/>
            <person name="Steindorff A.S."/>
            <person name="Carver A."/>
            <person name="Calhoun S."/>
            <person name="Stillman K."/>
            <person name="Liu H."/>
            <person name="Lipzen A."/>
            <person name="Pangilinan J."/>
            <person name="Labutti K."/>
            <person name="Bruns T.D."/>
            <person name="Grigoriev I.V."/>
        </authorList>
    </citation>
    <scope>NUCLEOTIDE SEQUENCE [LARGE SCALE GENOMIC DNA]</scope>
    <source>
        <strain evidence="1 2">CBS 144469</strain>
    </source>
</reference>
<protein>
    <submittedName>
        <fullName evidence="1">Uncharacterized protein</fullName>
    </submittedName>
</protein>
<evidence type="ECO:0000313" key="1">
    <source>
        <dbReference type="EMBL" id="KAF6742685.1"/>
    </source>
</evidence>
<name>A0A8H6LU18_9AGAR</name>
<organism evidence="1 2">
    <name type="scientific">Ephemerocybe angulata</name>
    <dbReference type="NCBI Taxonomy" id="980116"/>
    <lineage>
        <taxon>Eukaryota</taxon>
        <taxon>Fungi</taxon>
        <taxon>Dikarya</taxon>
        <taxon>Basidiomycota</taxon>
        <taxon>Agaricomycotina</taxon>
        <taxon>Agaricomycetes</taxon>
        <taxon>Agaricomycetidae</taxon>
        <taxon>Agaricales</taxon>
        <taxon>Agaricineae</taxon>
        <taxon>Psathyrellaceae</taxon>
        <taxon>Ephemerocybe</taxon>
    </lineage>
</organism>
<keyword evidence="2" id="KW-1185">Reference proteome</keyword>
<gene>
    <name evidence="1" type="ORF">DFP72DRAFT_860233</name>
</gene>
<dbReference type="Proteomes" id="UP000521943">
    <property type="component" value="Unassembled WGS sequence"/>
</dbReference>